<keyword evidence="5" id="KW-1185">Reference proteome</keyword>
<gene>
    <name evidence="4" type="ORF">A7U60_g2329</name>
</gene>
<evidence type="ECO:0000313" key="5">
    <source>
        <dbReference type="Proteomes" id="UP000757232"/>
    </source>
</evidence>
<evidence type="ECO:0000256" key="2">
    <source>
        <dbReference type="SAM" id="MobiDB-lite"/>
    </source>
</evidence>
<organism evidence="4 5">
    <name type="scientific">Sanghuangporus baumii</name>
    <name type="common">Phellinus baumii</name>
    <dbReference type="NCBI Taxonomy" id="108892"/>
    <lineage>
        <taxon>Eukaryota</taxon>
        <taxon>Fungi</taxon>
        <taxon>Dikarya</taxon>
        <taxon>Basidiomycota</taxon>
        <taxon>Agaricomycotina</taxon>
        <taxon>Agaricomycetes</taxon>
        <taxon>Hymenochaetales</taxon>
        <taxon>Hymenochaetaceae</taxon>
        <taxon>Sanghuangporus</taxon>
    </lineage>
</organism>
<evidence type="ECO:0000256" key="1">
    <source>
        <dbReference type="SAM" id="Coils"/>
    </source>
</evidence>
<feature type="coiled-coil region" evidence="1">
    <location>
        <begin position="45"/>
        <end position="72"/>
    </location>
</feature>
<dbReference type="AlphaFoldDB" id="A0A9Q5I2F1"/>
<dbReference type="Pfam" id="PF13352">
    <property type="entry name" value="DUF4100"/>
    <property type="match status" value="1"/>
</dbReference>
<dbReference type="Proteomes" id="UP000757232">
    <property type="component" value="Unassembled WGS sequence"/>
</dbReference>
<name>A0A9Q5I2F1_SANBA</name>
<accession>A0A9Q5I2F1</accession>
<dbReference type="InterPro" id="IPR025165">
    <property type="entry name" value="DUF4100"/>
</dbReference>
<feature type="domain" description="DUF4100" evidence="3">
    <location>
        <begin position="91"/>
        <end position="220"/>
    </location>
</feature>
<reference evidence="4" key="1">
    <citation type="submission" date="2016-06" db="EMBL/GenBank/DDBJ databases">
        <title>Draft Genome sequence of the fungus Inonotus baumii.</title>
        <authorList>
            <person name="Zhu H."/>
            <person name="Lin W."/>
        </authorList>
    </citation>
    <scope>NUCLEOTIDE SEQUENCE</scope>
    <source>
        <strain evidence="4">821</strain>
    </source>
</reference>
<dbReference type="EMBL" id="LNZH02000131">
    <property type="protein sequence ID" value="OCB90446.1"/>
    <property type="molecule type" value="Genomic_DNA"/>
</dbReference>
<dbReference type="OrthoDB" id="3064035at2759"/>
<evidence type="ECO:0000313" key="4">
    <source>
        <dbReference type="EMBL" id="OCB90446.1"/>
    </source>
</evidence>
<proteinExistence type="predicted"/>
<comment type="caution">
    <text evidence="4">The sequence shown here is derived from an EMBL/GenBank/DDBJ whole genome shotgun (WGS) entry which is preliminary data.</text>
</comment>
<sequence length="244" mass="26624">MEQIDNLLKPNPSHPVNIIEVAEHPETPAEPIASAMLQEIGEDQTEETDYEVERLEILLNEAKKKAATGKRQKFDGVVIPTKVGPPGRGASKAQQSPPPIPKSPAAKKKAATGKRQKFDGVVILTKVGLLGRGASKVQQLPPPIPKLLAVSRSSPQQDDIRKPLNPQPQYRYVVPIEDSNAVSNVLTWMLNMSITLSQRELLSIASELRNQLKELTTAKRYNAANVNLIESLSYAAQLCGTASQ</sequence>
<feature type="region of interest" description="Disordered" evidence="2">
    <location>
        <begin position="77"/>
        <end position="113"/>
    </location>
</feature>
<keyword evidence="1" id="KW-0175">Coiled coil</keyword>
<evidence type="ECO:0000259" key="3">
    <source>
        <dbReference type="Pfam" id="PF13352"/>
    </source>
</evidence>
<protein>
    <recommendedName>
        <fullName evidence="3">DUF4100 domain-containing protein</fullName>
    </recommendedName>
</protein>